<dbReference type="PANTHER" id="PTHR43744:SF12">
    <property type="entry name" value="ABC TRANSPORTER PERMEASE PROTEIN MG189-RELATED"/>
    <property type="match status" value="1"/>
</dbReference>
<feature type="transmembrane region" description="Helical" evidence="7">
    <location>
        <begin position="102"/>
        <end position="124"/>
    </location>
</feature>
<keyword evidence="5 7" id="KW-1133">Transmembrane helix</keyword>
<dbReference type="AlphaFoldDB" id="A0A221MIN6"/>
<reference evidence="9 10" key="1">
    <citation type="journal article" date="2003" name="Int. J. Syst. Evol. Microbiol.">
        <title>Virgibacillus carmonensis sp. nov., Virgibacillus necropolis sp. nov. and Virgibacillus picturae sp. nov., three novel species isolated from deteriorated mural paintings, transfer of the species of the genus salibacillus to Virgibacillus, as Virgibacillus marismortui comb. nov. and Virgibacillus salexigens comb. nov., and emended description of the genus Virgibacillus.</title>
        <authorList>
            <person name="Heyrman J."/>
            <person name="Logan N.A."/>
            <person name="Busse H.J."/>
            <person name="Balcaen A."/>
            <person name="Lebbe L."/>
            <person name="Rodriguez-Diaz M."/>
            <person name="Swings J."/>
            <person name="De Vos P."/>
        </authorList>
    </citation>
    <scope>NUCLEOTIDE SEQUENCE [LARGE SCALE GENOMIC DNA]</scope>
    <source>
        <strain evidence="9 10">LMG 19488</strain>
    </source>
</reference>
<dbReference type="GO" id="GO:0055085">
    <property type="term" value="P:transmembrane transport"/>
    <property type="evidence" value="ECO:0007669"/>
    <property type="project" value="InterPro"/>
</dbReference>
<evidence type="ECO:0000256" key="1">
    <source>
        <dbReference type="ARBA" id="ARBA00004651"/>
    </source>
</evidence>
<dbReference type="PROSITE" id="PS50928">
    <property type="entry name" value="ABC_TM1"/>
    <property type="match status" value="1"/>
</dbReference>
<feature type="transmembrane region" description="Helical" evidence="7">
    <location>
        <begin position="7"/>
        <end position="25"/>
    </location>
</feature>
<evidence type="ECO:0000313" key="10">
    <source>
        <dbReference type="Proteomes" id="UP000204391"/>
    </source>
</evidence>
<feature type="transmembrane region" description="Helical" evidence="7">
    <location>
        <begin position="177"/>
        <end position="200"/>
    </location>
</feature>
<keyword evidence="3" id="KW-1003">Cell membrane</keyword>
<dbReference type="SUPFAM" id="SSF161098">
    <property type="entry name" value="MetI-like"/>
    <property type="match status" value="1"/>
</dbReference>
<evidence type="ECO:0000256" key="5">
    <source>
        <dbReference type="ARBA" id="ARBA00022989"/>
    </source>
</evidence>
<dbReference type="EMBL" id="CP022437">
    <property type="protein sequence ID" value="ASN07452.1"/>
    <property type="molecule type" value="Genomic_DNA"/>
</dbReference>
<keyword evidence="2 7" id="KW-0813">Transport</keyword>
<dbReference type="KEGG" id="vne:CFK40_17615"/>
<keyword evidence="4 7" id="KW-0812">Transmembrane</keyword>
<feature type="domain" description="ABC transmembrane type-1" evidence="8">
    <location>
        <begin position="67"/>
        <end position="256"/>
    </location>
</feature>
<comment type="subcellular location">
    <subcellularLocation>
        <location evidence="1 7">Cell membrane</location>
        <topology evidence="1 7">Multi-pass membrane protein</topology>
    </subcellularLocation>
</comment>
<dbReference type="Gene3D" id="1.10.3720.10">
    <property type="entry name" value="MetI-like"/>
    <property type="match status" value="1"/>
</dbReference>
<evidence type="ECO:0000256" key="3">
    <source>
        <dbReference type="ARBA" id="ARBA00022475"/>
    </source>
</evidence>
<dbReference type="InterPro" id="IPR000515">
    <property type="entry name" value="MetI-like"/>
</dbReference>
<organism evidence="9 10">
    <name type="scientific">Virgibacillus necropolis</name>
    <dbReference type="NCBI Taxonomy" id="163877"/>
    <lineage>
        <taxon>Bacteria</taxon>
        <taxon>Bacillati</taxon>
        <taxon>Bacillota</taxon>
        <taxon>Bacilli</taxon>
        <taxon>Bacillales</taxon>
        <taxon>Bacillaceae</taxon>
        <taxon>Virgibacillus</taxon>
    </lineage>
</organism>
<feature type="transmembrane region" description="Helical" evidence="7">
    <location>
        <begin position="136"/>
        <end position="156"/>
    </location>
</feature>
<dbReference type="GO" id="GO:0005524">
    <property type="term" value="F:ATP binding"/>
    <property type="evidence" value="ECO:0007669"/>
    <property type="project" value="UniProtKB-KW"/>
</dbReference>
<keyword evidence="9" id="KW-0067">ATP-binding</keyword>
<dbReference type="Proteomes" id="UP000204391">
    <property type="component" value="Chromosome"/>
</dbReference>
<proteinExistence type="inferred from homology"/>
<evidence type="ECO:0000256" key="7">
    <source>
        <dbReference type="RuleBase" id="RU363032"/>
    </source>
</evidence>
<dbReference type="PANTHER" id="PTHR43744">
    <property type="entry name" value="ABC TRANSPORTER PERMEASE PROTEIN MG189-RELATED-RELATED"/>
    <property type="match status" value="1"/>
</dbReference>
<accession>A0A221MIN6</accession>
<evidence type="ECO:0000256" key="6">
    <source>
        <dbReference type="ARBA" id="ARBA00023136"/>
    </source>
</evidence>
<protein>
    <submittedName>
        <fullName evidence="9">Sugar ABC transporter ATP-binding protein</fullName>
    </submittedName>
</protein>
<dbReference type="Pfam" id="PF00528">
    <property type="entry name" value="BPD_transp_1"/>
    <property type="match status" value="1"/>
</dbReference>
<evidence type="ECO:0000256" key="4">
    <source>
        <dbReference type="ARBA" id="ARBA00022692"/>
    </source>
</evidence>
<feature type="transmembrane region" description="Helical" evidence="7">
    <location>
        <begin position="73"/>
        <end position="93"/>
    </location>
</feature>
<dbReference type="GO" id="GO:0005886">
    <property type="term" value="C:plasma membrane"/>
    <property type="evidence" value="ECO:0007669"/>
    <property type="project" value="UniProtKB-SubCell"/>
</dbReference>
<sequence>MRKLTITVVMAIGGIIFLLPFFWMISASFKPEEDVLAFPIQWIPETWNAIDNYSQVWFGEGTFLLYYWNSFKVTMFTTLTSVTVSSLAAYAFAKVNFKGRDLLFIIVLATYMIPPQSLLVTQFLLFKWFGLIDTHLGLVLLNSFSVFGTFMLRQFFLGVSNEIIESAKIDGAGHFRTFFHIGLPLVRPAIATYAILRFIWTWNDYQYPFIFLRSENLYTLQLGIYQFADAHGSIYSLMMAASVSAIIPLLIIFVIGQKQVIDGIQLGGVKG</sequence>
<evidence type="ECO:0000313" key="9">
    <source>
        <dbReference type="EMBL" id="ASN07452.1"/>
    </source>
</evidence>
<dbReference type="RefSeq" id="WP_089534444.1">
    <property type="nucleotide sequence ID" value="NZ_CP022437.1"/>
</dbReference>
<keyword evidence="10" id="KW-1185">Reference proteome</keyword>
<keyword evidence="9" id="KW-0547">Nucleotide-binding</keyword>
<evidence type="ECO:0000259" key="8">
    <source>
        <dbReference type="PROSITE" id="PS50928"/>
    </source>
</evidence>
<comment type="similarity">
    <text evidence="7">Belongs to the binding-protein-dependent transport system permease family.</text>
</comment>
<gene>
    <name evidence="9" type="ORF">CFK40_17615</name>
</gene>
<name>A0A221MIN6_9BACI</name>
<keyword evidence="6 7" id="KW-0472">Membrane</keyword>
<feature type="transmembrane region" description="Helical" evidence="7">
    <location>
        <begin position="234"/>
        <end position="255"/>
    </location>
</feature>
<dbReference type="OrthoDB" id="9784933at2"/>
<dbReference type="CDD" id="cd06261">
    <property type="entry name" value="TM_PBP2"/>
    <property type="match status" value="1"/>
</dbReference>
<dbReference type="InterPro" id="IPR035906">
    <property type="entry name" value="MetI-like_sf"/>
</dbReference>
<evidence type="ECO:0000256" key="2">
    <source>
        <dbReference type="ARBA" id="ARBA00022448"/>
    </source>
</evidence>